<reference evidence="1" key="1">
    <citation type="journal article" date="2014" name="Front. Microbiol.">
        <title>High frequency of phylogenetically diverse reductive dehalogenase-homologous genes in deep subseafloor sedimentary metagenomes.</title>
        <authorList>
            <person name="Kawai M."/>
            <person name="Futagami T."/>
            <person name="Toyoda A."/>
            <person name="Takaki Y."/>
            <person name="Nishi S."/>
            <person name="Hori S."/>
            <person name="Arai W."/>
            <person name="Tsubouchi T."/>
            <person name="Morono Y."/>
            <person name="Uchiyama I."/>
            <person name="Ito T."/>
            <person name="Fujiyama A."/>
            <person name="Inagaki F."/>
            <person name="Takami H."/>
        </authorList>
    </citation>
    <scope>NUCLEOTIDE SEQUENCE</scope>
    <source>
        <strain evidence="1">Expedition CK06-06</strain>
    </source>
</reference>
<accession>X1H046</accession>
<gene>
    <name evidence="1" type="ORF">S03H2_15307</name>
</gene>
<comment type="caution">
    <text evidence="1">The sequence shown here is derived from an EMBL/GenBank/DDBJ whole genome shotgun (WGS) entry which is preliminary data.</text>
</comment>
<dbReference type="EMBL" id="BARU01007773">
    <property type="protein sequence ID" value="GAH47244.1"/>
    <property type="molecule type" value="Genomic_DNA"/>
</dbReference>
<feature type="non-terminal residue" evidence="1">
    <location>
        <position position="263"/>
    </location>
</feature>
<sequence length="263" mass="30628">MKIYSKNNYRKNASNIIGKPAETEWTNMEVAQEKLVEIETLESYYLEKFYFLLKFYEDVMFEGFLTKEKIKDDWKDKWDPLEEGKGISGFSTGAERIVYAFFNAHTIWTPNSAPVGSDIFFETKDAFVHVDLKTVQTRNIGDFKEDIFVGNNQTSYNGNITIQGKKELRPYDNAALPWIYGNSGNPKPCLTYFITILYEEKNLNILCIAILSMPNGMLERVYKEDVLKAGKNPGKIRFNFSRTPDFRLLQNKKRIMVIYFDKN</sequence>
<protein>
    <submittedName>
        <fullName evidence="1">Uncharacterized protein</fullName>
    </submittedName>
</protein>
<name>X1H046_9ZZZZ</name>
<evidence type="ECO:0000313" key="1">
    <source>
        <dbReference type="EMBL" id="GAH47244.1"/>
    </source>
</evidence>
<organism evidence="1">
    <name type="scientific">marine sediment metagenome</name>
    <dbReference type="NCBI Taxonomy" id="412755"/>
    <lineage>
        <taxon>unclassified sequences</taxon>
        <taxon>metagenomes</taxon>
        <taxon>ecological metagenomes</taxon>
    </lineage>
</organism>
<proteinExistence type="predicted"/>
<dbReference type="AlphaFoldDB" id="X1H046"/>